<evidence type="ECO:0000313" key="2">
    <source>
        <dbReference type="EMBL" id="KAK4741046.1"/>
    </source>
</evidence>
<feature type="transmembrane region" description="Helical" evidence="1">
    <location>
        <begin position="259"/>
        <end position="280"/>
    </location>
</feature>
<dbReference type="PROSITE" id="PS50896">
    <property type="entry name" value="LISH"/>
    <property type="match status" value="1"/>
</dbReference>
<dbReference type="AlphaFoldDB" id="A0AAN7GD59"/>
<proteinExistence type="predicted"/>
<dbReference type="InterPro" id="IPR006594">
    <property type="entry name" value="LisH"/>
</dbReference>
<keyword evidence="1" id="KW-0812">Transmembrane</keyword>
<keyword evidence="1" id="KW-0472">Membrane</keyword>
<dbReference type="EMBL" id="JAXIOK010000024">
    <property type="protein sequence ID" value="KAK4741046.1"/>
    <property type="molecule type" value="Genomic_DNA"/>
</dbReference>
<gene>
    <name evidence="2" type="ORF">SAY87_024634</name>
</gene>
<keyword evidence="3" id="KW-1185">Reference proteome</keyword>
<accession>A0AAN7GD59</accession>
<organism evidence="2 3">
    <name type="scientific">Trapa incisa</name>
    <dbReference type="NCBI Taxonomy" id="236973"/>
    <lineage>
        <taxon>Eukaryota</taxon>
        <taxon>Viridiplantae</taxon>
        <taxon>Streptophyta</taxon>
        <taxon>Embryophyta</taxon>
        <taxon>Tracheophyta</taxon>
        <taxon>Spermatophyta</taxon>
        <taxon>Magnoliopsida</taxon>
        <taxon>eudicotyledons</taxon>
        <taxon>Gunneridae</taxon>
        <taxon>Pentapetalae</taxon>
        <taxon>rosids</taxon>
        <taxon>malvids</taxon>
        <taxon>Myrtales</taxon>
        <taxon>Lythraceae</taxon>
        <taxon>Trapa</taxon>
    </lineage>
</organism>
<evidence type="ECO:0000313" key="3">
    <source>
        <dbReference type="Proteomes" id="UP001345219"/>
    </source>
</evidence>
<dbReference type="PANTHER" id="PTHR36322">
    <property type="entry name" value="TRANSMEMBRANE PROTEIN"/>
    <property type="match status" value="1"/>
</dbReference>
<name>A0AAN7GD59_9MYRT</name>
<reference evidence="2 3" key="1">
    <citation type="journal article" date="2023" name="Hortic Res">
        <title>Pangenome of water caltrop reveals structural variations and asymmetric subgenome divergence after allopolyploidization.</title>
        <authorList>
            <person name="Zhang X."/>
            <person name="Chen Y."/>
            <person name="Wang L."/>
            <person name="Yuan Y."/>
            <person name="Fang M."/>
            <person name="Shi L."/>
            <person name="Lu R."/>
            <person name="Comes H.P."/>
            <person name="Ma Y."/>
            <person name="Chen Y."/>
            <person name="Huang G."/>
            <person name="Zhou Y."/>
            <person name="Zheng Z."/>
            <person name="Qiu Y."/>
        </authorList>
    </citation>
    <scope>NUCLEOTIDE SEQUENCE [LARGE SCALE GENOMIC DNA]</scope>
    <source>
        <tissue evidence="2">Roots</tissue>
    </source>
</reference>
<protein>
    <submittedName>
        <fullName evidence="2">Uncharacterized protein</fullName>
    </submittedName>
</protein>
<dbReference type="PANTHER" id="PTHR36322:SF3">
    <property type="entry name" value="TRANSMEMBRANE PROTEIN"/>
    <property type="match status" value="1"/>
</dbReference>
<evidence type="ECO:0000256" key="1">
    <source>
        <dbReference type="SAM" id="Phobius"/>
    </source>
</evidence>
<keyword evidence="1" id="KW-1133">Transmembrane helix</keyword>
<dbReference type="Proteomes" id="UP001345219">
    <property type="component" value="Chromosome 19"/>
</dbReference>
<comment type="caution">
    <text evidence="2">The sequence shown here is derived from an EMBL/GenBank/DDBJ whole genome shotgun (WGS) entry which is preliminary data.</text>
</comment>
<sequence length="381" mass="42993">MINSGGIKGNYREFRGRPSDSSTLEVHRIASVFCAYAILPQPSAGGTYHRRYDIVNFHGHGAGAVKTNKNAHVKVSIGFTSESINMRRQSGIIGSYLLHYGYEDTLNSLYMATQIDVPPISMEQENGFDEQDILYVLSEKDPLPGFSERVDSRYGECNDLMGESQSSDVMPFLRCNHLGILVPRVLYSTQAKSPSTSLFPSPSTLWVVIPVTYTVQTRYVSSRRPSPPTAETSPPMFRPLRIMLAARGWIRTRRRGRRFFFLLLCSPLLIPLLLFTFPILCAAELCLRVCSHEPWERVHEDCGEKERARACADDARLRACEEGYFCDGGGEQMEREREVGLLQRYLEDQLRLVGSVYECGDDFDYDEDVGTLGWSRSPLLG</sequence>